<feature type="transmembrane region" description="Helical" evidence="1">
    <location>
        <begin position="7"/>
        <end position="24"/>
    </location>
</feature>
<gene>
    <name evidence="2" type="ORF">IWQ60_003329</name>
</gene>
<feature type="transmembrane region" description="Helical" evidence="1">
    <location>
        <begin position="159"/>
        <end position="181"/>
    </location>
</feature>
<keyword evidence="1" id="KW-0472">Membrane</keyword>
<comment type="caution">
    <text evidence="2">The sequence shown here is derived from an EMBL/GenBank/DDBJ whole genome shotgun (WGS) entry which is preliminary data.</text>
</comment>
<name>A0A9W8AD40_9FUNG</name>
<feature type="transmembrane region" description="Helical" evidence="1">
    <location>
        <begin position="87"/>
        <end position="108"/>
    </location>
</feature>
<keyword evidence="3" id="KW-1185">Reference proteome</keyword>
<accession>A0A9W8AD40</accession>
<reference evidence="2" key="1">
    <citation type="submission" date="2022-07" db="EMBL/GenBank/DDBJ databases">
        <title>Phylogenomic reconstructions and comparative analyses of Kickxellomycotina fungi.</title>
        <authorList>
            <person name="Reynolds N.K."/>
            <person name="Stajich J.E."/>
            <person name="Barry K."/>
            <person name="Grigoriev I.V."/>
            <person name="Crous P."/>
            <person name="Smith M.E."/>
        </authorList>
    </citation>
    <scope>NUCLEOTIDE SEQUENCE</scope>
    <source>
        <strain evidence="2">RSA 861</strain>
    </source>
</reference>
<evidence type="ECO:0000313" key="3">
    <source>
        <dbReference type="Proteomes" id="UP001150569"/>
    </source>
</evidence>
<keyword evidence="1" id="KW-0812">Transmembrane</keyword>
<dbReference type="AlphaFoldDB" id="A0A9W8AD40"/>
<dbReference type="OrthoDB" id="61370at2759"/>
<keyword evidence="1" id="KW-1133">Transmembrane helix</keyword>
<proteinExistence type="predicted"/>
<protein>
    <submittedName>
        <fullName evidence="2">Uncharacterized protein</fullName>
    </submittedName>
</protein>
<evidence type="ECO:0000256" key="1">
    <source>
        <dbReference type="SAM" id="Phobius"/>
    </source>
</evidence>
<feature type="transmembrane region" description="Helical" evidence="1">
    <location>
        <begin position="120"/>
        <end position="143"/>
    </location>
</feature>
<dbReference type="Gene3D" id="1.20.140.150">
    <property type="match status" value="1"/>
</dbReference>
<evidence type="ECO:0000313" key="2">
    <source>
        <dbReference type="EMBL" id="KAJ1926990.1"/>
    </source>
</evidence>
<sequence>MLRVYSLVALLFTVGLTFTYYALFTTEWVHFSGARSRFPLPLSIRYGLFHKCYSWNDECMRFPNPKVGDCEGDAGAAFCDIWQLARVGIVLGALHGVVTLTALLSTLFGGASRLRKRWSVNATCLLAHAATLTLALATVGYLYDSSDRFAVGASLGSSYLFALLAVILDLFAVVILVTTVVTSPPEYQPIP</sequence>
<dbReference type="Proteomes" id="UP001150569">
    <property type="component" value="Unassembled WGS sequence"/>
</dbReference>
<organism evidence="2 3">
    <name type="scientific">Tieghemiomyces parasiticus</name>
    <dbReference type="NCBI Taxonomy" id="78921"/>
    <lineage>
        <taxon>Eukaryota</taxon>
        <taxon>Fungi</taxon>
        <taxon>Fungi incertae sedis</taxon>
        <taxon>Zoopagomycota</taxon>
        <taxon>Kickxellomycotina</taxon>
        <taxon>Dimargaritomycetes</taxon>
        <taxon>Dimargaritales</taxon>
        <taxon>Dimargaritaceae</taxon>
        <taxon>Tieghemiomyces</taxon>
    </lineage>
</organism>
<dbReference type="EMBL" id="JANBPT010000140">
    <property type="protein sequence ID" value="KAJ1926990.1"/>
    <property type="molecule type" value="Genomic_DNA"/>
</dbReference>